<reference evidence="2 3" key="1">
    <citation type="submission" date="2024-11" db="EMBL/GenBank/DDBJ databases">
        <title>Chromosome-level genome assembly of Eucalyptus globulus Labill. provides insights into its genome evolution.</title>
        <authorList>
            <person name="Li X."/>
        </authorList>
    </citation>
    <scope>NUCLEOTIDE SEQUENCE [LARGE SCALE GENOMIC DNA]</scope>
    <source>
        <strain evidence="2">CL2024</strain>
        <tissue evidence="2">Fresh tender leaves</tissue>
    </source>
</reference>
<protein>
    <recommendedName>
        <fullName evidence="1">Dirigent protein</fullName>
    </recommendedName>
</protein>
<evidence type="ECO:0000313" key="3">
    <source>
        <dbReference type="Proteomes" id="UP001634007"/>
    </source>
</evidence>
<keyword evidence="1" id="KW-0052">Apoplast</keyword>
<keyword evidence="1" id="KW-0732">Signal</keyword>
<comment type="function">
    <text evidence="1">Dirigent proteins impart stereoselectivity on the phenoxy radical-coupling reaction, yielding optically active lignans from two molecules of coniferyl alcohol in the biosynthesis of lignans, flavonolignans, and alkaloids and thus plays a central role in plant secondary metabolism.</text>
</comment>
<accession>A0ABD3LRR5</accession>
<dbReference type="GO" id="GO:0048046">
    <property type="term" value="C:apoplast"/>
    <property type="evidence" value="ECO:0007669"/>
    <property type="project" value="UniProtKB-SubCell"/>
</dbReference>
<comment type="subunit">
    <text evidence="1">Homodimer.</text>
</comment>
<organism evidence="2 3">
    <name type="scientific">Eucalyptus globulus</name>
    <name type="common">Tasmanian blue gum</name>
    <dbReference type="NCBI Taxonomy" id="34317"/>
    <lineage>
        <taxon>Eukaryota</taxon>
        <taxon>Viridiplantae</taxon>
        <taxon>Streptophyta</taxon>
        <taxon>Embryophyta</taxon>
        <taxon>Tracheophyta</taxon>
        <taxon>Spermatophyta</taxon>
        <taxon>Magnoliopsida</taxon>
        <taxon>eudicotyledons</taxon>
        <taxon>Gunneridae</taxon>
        <taxon>Pentapetalae</taxon>
        <taxon>rosids</taxon>
        <taxon>malvids</taxon>
        <taxon>Myrtales</taxon>
        <taxon>Myrtaceae</taxon>
        <taxon>Myrtoideae</taxon>
        <taxon>Eucalypteae</taxon>
        <taxon>Eucalyptus</taxon>
    </lineage>
</organism>
<dbReference type="Proteomes" id="UP001634007">
    <property type="component" value="Unassembled WGS sequence"/>
</dbReference>
<gene>
    <name evidence="2" type="ORF">ACJRO7_001657</name>
</gene>
<keyword evidence="3" id="KW-1185">Reference proteome</keyword>
<dbReference type="PANTHER" id="PTHR21495">
    <property type="entry name" value="NUCLEOPORIN-RELATED"/>
    <property type="match status" value="1"/>
</dbReference>
<dbReference type="InterPro" id="IPR004265">
    <property type="entry name" value="Dirigent"/>
</dbReference>
<dbReference type="Pfam" id="PF03018">
    <property type="entry name" value="Dirigent"/>
    <property type="match status" value="1"/>
</dbReference>
<keyword evidence="1" id="KW-0964">Secreted</keyword>
<name>A0ABD3LRR5_EUCGL</name>
<comment type="subcellular location">
    <subcellularLocation>
        <location evidence="1">Secreted</location>
        <location evidence="1">Extracellular space</location>
        <location evidence="1">Apoplast</location>
    </subcellularLocation>
</comment>
<proteinExistence type="inferred from homology"/>
<evidence type="ECO:0000256" key="1">
    <source>
        <dbReference type="RuleBase" id="RU363099"/>
    </source>
</evidence>
<dbReference type="AlphaFoldDB" id="A0ABD3LRR5"/>
<dbReference type="EMBL" id="JBJKBG010000001">
    <property type="protein sequence ID" value="KAL3754458.1"/>
    <property type="molecule type" value="Genomic_DNA"/>
</dbReference>
<sequence>MAPISAPRILATSRFSRLFLLLSLSILMHCNSSQHSLPNGLYICLKSFRLNYFAFSQWAFKMLNQTHSVFVTDDFITETPNPNSPMVGRGQGLYVTSALDGSSTHTIFSIVFTNQAYNGSTLEIQGTGKQFEVFETISMDMPRFHSVIQCNVTIRLD</sequence>
<feature type="signal peptide" evidence="1">
    <location>
        <begin position="1"/>
        <end position="32"/>
    </location>
</feature>
<comment type="caution">
    <text evidence="2">The sequence shown here is derived from an EMBL/GenBank/DDBJ whole genome shotgun (WGS) entry which is preliminary data.</text>
</comment>
<evidence type="ECO:0000313" key="2">
    <source>
        <dbReference type="EMBL" id="KAL3754458.1"/>
    </source>
</evidence>
<comment type="similarity">
    <text evidence="1">Belongs to the plant dirigent protein family.</text>
</comment>
<feature type="chain" id="PRO_5044533950" description="Dirigent protein" evidence="1">
    <location>
        <begin position="33"/>
        <end position="157"/>
    </location>
</feature>